<sequence length="420" mass="49123">MKNIVDDVKAMLDGAEEAVFEECCIYRVPSEIRRIKEEAYTPKVVSIGPLHHSSHPLSPLHNMEKHKLIYCKTFLQQRVKTPLEDLINYVQQIQPNFRRCYSEPLDFTHEQLVKMILVDSCFVIELFWRLFYDEWPVNDTYLLKPWLTTNIRLDLLLLENQLPFFVLENMYNLCFRSACGVNKIHSFIELTFDYFAYYNRSNLGFRNVRISHFTDLIRIFHLQHPKERRSRRTDEPVIHLHSTTELVDAGVRFKVNTKSDCLLDLRFSGRVLEIPQLKVEDWTELLFRNMVALEQCHYPHESYITDYVAVLDFLVNTSRDVDVLVRKRVLVNWLGDSGSVANLFNSLWKNITHMNFSSDYLSLCGDLNAFCSDPWHQLKATLRHDYCNSPWQTAASVAGIVLLVLSLLQSVCSVLQVVHA</sequence>
<evidence type="ECO:0000313" key="1">
    <source>
        <dbReference type="EMBL" id="KAK7311865.1"/>
    </source>
</evidence>
<dbReference type="AlphaFoldDB" id="A0AAN9K6J7"/>
<dbReference type="EMBL" id="JAYKXN010000002">
    <property type="protein sequence ID" value="KAK7311865.1"/>
    <property type="molecule type" value="Genomic_DNA"/>
</dbReference>
<dbReference type="Pfam" id="PF03140">
    <property type="entry name" value="DUF247"/>
    <property type="match status" value="1"/>
</dbReference>
<name>A0AAN9K6J7_CLITE</name>
<evidence type="ECO:0000313" key="2">
    <source>
        <dbReference type="Proteomes" id="UP001359559"/>
    </source>
</evidence>
<organism evidence="1 2">
    <name type="scientific">Clitoria ternatea</name>
    <name type="common">Butterfly pea</name>
    <dbReference type="NCBI Taxonomy" id="43366"/>
    <lineage>
        <taxon>Eukaryota</taxon>
        <taxon>Viridiplantae</taxon>
        <taxon>Streptophyta</taxon>
        <taxon>Embryophyta</taxon>
        <taxon>Tracheophyta</taxon>
        <taxon>Spermatophyta</taxon>
        <taxon>Magnoliopsida</taxon>
        <taxon>eudicotyledons</taxon>
        <taxon>Gunneridae</taxon>
        <taxon>Pentapetalae</taxon>
        <taxon>rosids</taxon>
        <taxon>fabids</taxon>
        <taxon>Fabales</taxon>
        <taxon>Fabaceae</taxon>
        <taxon>Papilionoideae</taxon>
        <taxon>50 kb inversion clade</taxon>
        <taxon>NPAAA clade</taxon>
        <taxon>indigoferoid/millettioid clade</taxon>
        <taxon>Phaseoleae</taxon>
        <taxon>Clitoria</taxon>
    </lineage>
</organism>
<dbReference type="PANTHER" id="PTHR31170">
    <property type="entry name" value="BNAC04G53230D PROTEIN"/>
    <property type="match status" value="1"/>
</dbReference>
<keyword evidence="2" id="KW-1185">Reference proteome</keyword>
<gene>
    <name evidence="1" type="ORF">RJT34_10297</name>
</gene>
<accession>A0AAN9K6J7</accession>
<protein>
    <submittedName>
        <fullName evidence="1">Uncharacterized protein</fullName>
    </submittedName>
</protein>
<reference evidence="1 2" key="1">
    <citation type="submission" date="2024-01" db="EMBL/GenBank/DDBJ databases">
        <title>The genomes of 5 underutilized Papilionoideae crops provide insights into root nodulation and disease resistance.</title>
        <authorList>
            <person name="Yuan L."/>
        </authorList>
    </citation>
    <scope>NUCLEOTIDE SEQUENCE [LARGE SCALE GENOMIC DNA]</scope>
    <source>
        <strain evidence="1">LY-2023</strain>
        <tissue evidence="1">Leaf</tissue>
    </source>
</reference>
<dbReference type="InterPro" id="IPR004158">
    <property type="entry name" value="DUF247_pln"/>
</dbReference>
<proteinExistence type="predicted"/>
<dbReference type="Proteomes" id="UP001359559">
    <property type="component" value="Unassembled WGS sequence"/>
</dbReference>
<dbReference type="PANTHER" id="PTHR31170:SF23">
    <property type="match status" value="1"/>
</dbReference>
<comment type="caution">
    <text evidence="1">The sequence shown here is derived from an EMBL/GenBank/DDBJ whole genome shotgun (WGS) entry which is preliminary data.</text>
</comment>